<keyword evidence="2" id="KW-1185">Reference proteome</keyword>
<dbReference type="AlphaFoldDB" id="A0A8J2LAA1"/>
<accession>A0A8J2LAA1</accession>
<protein>
    <submittedName>
        <fullName evidence="1">Uncharacterized protein</fullName>
    </submittedName>
</protein>
<comment type="caution">
    <text evidence="1">The sequence shown here is derived from an EMBL/GenBank/DDBJ whole genome shotgun (WGS) entry which is preliminary data.</text>
</comment>
<proteinExistence type="predicted"/>
<sequence length="238" mass="27054">MDMQTNIGKFCDSLGLPTPSPEEPLSATLFLTVMQKICGNNEILNQKIEVLESRVTALEGYQDSYDSYSDEVDRKITRLLRRVEELEEPARKRSFIISGLVWPESISAREVVTGFIHERFATKPHIEKVLPLRVAKKFRVQLRDLADKAIIFSKRGSLKGTKIYIDDDLTAEERANRRVLVTEFKKAREAGQSVKWKSNSLIIEGRKVVARNGQVMRGVQLQSQKVHTSPPRDMEIGA</sequence>
<dbReference type="EMBL" id="CAJVCH010428377">
    <property type="protein sequence ID" value="CAG7818703.1"/>
    <property type="molecule type" value="Genomic_DNA"/>
</dbReference>
<evidence type="ECO:0000313" key="1">
    <source>
        <dbReference type="EMBL" id="CAG7818703.1"/>
    </source>
</evidence>
<name>A0A8J2LAA1_9HEXA</name>
<dbReference type="OrthoDB" id="6779946at2759"/>
<gene>
    <name evidence="1" type="ORF">AFUS01_LOCUS29188</name>
</gene>
<evidence type="ECO:0000313" key="2">
    <source>
        <dbReference type="Proteomes" id="UP000708208"/>
    </source>
</evidence>
<reference evidence="1" key="1">
    <citation type="submission" date="2021-06" db="EMBL/GenBank/DDBJ databases">
        <authorList>
            <person name="Hodson N. C."/>
            <person name="Mongue J. A."/>
            <person name="Jaron S. K."/>
        </authorList>
    </citation>
    <scope>NUCLEOTIDE SEQUENCE</scope>
</reference>
<dbReference type="Proteomes" id="UP000708208">
    <property type="component" value="Unassembled WGS sequence"/>
</dbReference>
<organism evidence="1 2">
    <name type="scientific">Allacma fusca</name>
    <dbReference type="NCBI Taxonomy" id="39272"/>
    <lineage>
        <taxon>Eukaryota</taxon>
        <taxon>Metazoa</taxon>
        <taxon>Ecdysozoa</taxon>
        <taxon>Arthropoda</taxon>
        <taxon>Hexapoda</taxon>
        <taxon>Collembola</taxon>
        <taxon>Symphypleona</taxon>
        <taxon>Sminthuridae</taxon>
        <taxon>Allacma</taxon>
    </lineage>
</organism>